<reference evidence="3 4" key="1">
    <citation type="submission" date="2018-08" db="EMBL/GenBank/DDBJ databases">
        <authorList>
            <person name="Laetsch R D."/>
            <person name="Stevens L."/>
            <person name="Kumar S."/>
            <person name="Blaxter L. M."/>
        </authorList>
    </citation>
    <scope>NUCLEOTIDE SEQUENCE [LARGE SCALE GENOMIC DNA]</scope>
</reference>
<gene>
    <name evidence="3" type="ORF">NLS_LOCUS9070</name>
</gene>
<dbReference type="OMA" id="KTHQDEN"/>
<dbReference type="OrthoDB" id="5872681at2759"/>
<feature type="compositionally biased region" description="Polar residues" evidence="2">
    <location>
        <begin position="79"/>
        <end position="110"/>
    </location>
</feature>
<accession>A0A3P6VGK1</accession>
<feature type="region of interest" description="Disordered" evidence="2">
    <location>
        <begin position="1"/>
        <end position="110"/>
    </location>
</feature>
<dbReference type="AlphaFoldDB" id="A0A3P6VGK1"/>
<keyword evidence="1" id="KW-0175">Coiled coil</keyword>
<evidence type="ECO:0000256" key="2">
    <source>
        <dbReference type="SAM" id="MobiDB-lite"/>
    </source>
</evidence>
<dbReference type="Proteomes" id="UP000277928">
    <property type="component" value="Unassembled WGS sequence"/>
</dbReference>
<proteinExistence type="predicted"/>
<evidence type="ECO:0000313" key="4">
    <source>
        <dbReference type="Proteomes" id="UP000277928"/>
    </source>
</evidence>
<protein>
    <submittedName>
        <fullName evidence="3">Uncharacterized protein</fullName>
    </submittedName>
</protein>
<dbReference type="EMBL" id="UYRX01001349">
    <property type="protein sequence ID" value="VDK89284.1"/>
    <property type="molecule type" value="Genomic_DNA"/>
</dbReference>
<feature type="compositionally biased region" description="Polar residues" evidence="2">
    <location>
        <begin position="45"/>
        <end position="65"/>
    </location>
</feature>
<sequence>MGGQKMLPDEESQKIQQPLSPNAKRRRNDALKTATSRTRSEQLRLSKQTDNTPTATARSHMQSKLKSAVAKRPEKLKKGNSQELSRTADSKSVTQSLGTTRSESQDSGLPVLSTTHQFLNVRGKSGKQSSRAILKTHQDENLKRRLNDTVRAFDVIAIVLGQQIQKYDEQLHEAFAENSRYELHVKALEAKYDELMIAVNTDHTRQIENVRRNHEDELNSLREQYEKQVKIKTKK</sequence>
<organism evidence="3 4">
    <name type="scientific">Litomosoides sigmodontis</name>
    <name type="common">Filarial nematode worm</name>
    <dbReference type="NCBI Taxonomy" id="42156"/>
    <lineage>
        <taxon>Eukaryota</taxon>
        <taxon>Metazoa</taxon>
        <taxon>Ecdysozoa</taxon>
        <taxon>Nematoda</taxon>
        <taxon>Chromadorea</taxon>
        <taxon>Rhabditida</taxon>
        <taxon>Spirurina</taxon>
        <taxon>Spiruromorpha</taxon>
        <taxon>Filarioidea</taxon>
        <taxon>Onchocercidae</taxon>
        <taxon>Litomosoides</taxon>
    </lineage>
</organism>
<evidence type="ECO:0000256" key="1">
    <source>
        <dbReference type="SAM" id="Coils"/>
    </source>
</evidence>
<keyword evidence="4" id="KW-1185">Reference proteome</keyword>
<name>A0A3P6VGK1_LITSI</name>
<evidence type="ECO:0000313" key="3">
    <source>
        <dbReference type="EMBL" id="VDK89284.1"/>
    </source>
</evidence>
<feature type="coiled-coil region" evidence="1">
    <location>
        <begin position="171"/>
        <end position="235"/>
    </location>
</feature>